<dbReference type="SUPFAM" id="SSF46785">
    <property type="entry name" value="Winged helix' DNA-binding domain"/>
    <property type="match status" value="1"/>
</dbReference>
<comment type="caution">
    <text evidence="5">The sequence shown here is derived from an EMBL/GenBank/DDBJ whole genome shotgun (WGS) entry which is preliminary data.</text>
</comment>
<dbReference type="Proteomes" id="UP000367750">
    <property type="component" value="Unassembled WGS sequence"/>
</dbReference>
<dbReference type="EMBL" id="VYKK01000030">
    <property type="protein sequence ID" value="KAA8997137.1"/>
    <property type="molecule type" value="Genomic_DNA"/>
</dbReference>
<dbReference type="PRINTS" id="PR00598">
    <property type="entry name" value="HTHMARR"/>
</dbReference>
<evidence type="ECO:0000256" key="1">
    <source>
        <dbReference type="ARBA" id="ARBA00023015"/>
    </source>
</evidence>
<dbReference type="GO" id="GO:0003700">
    <property type="term" value="F:DNA-binding transcription factor activity"/>
    <property type="evidence" value="ECO:0007669"/>
    <property type="project" value="InterPro"/>
</dbReference>
<dbReference type="Pfam" id="PF01047">
    <property type="entry name" value="MarR"/>
    <property type="match status" value="1"/>
</dbReference>
<organism evidence="5 6">
    <name type="scientific">Paenibacillus spiritus</name>
    <dbReference type="NCBI Taxonomy" id="2496557"/>
    <lineage>
        <taxon>Bacteria</taxon>
        <taxon>Bacillati</taxon>
        <taxon>Bacillota</taxon>
        <taxon>Bacilli</taxon>
        <taxon>Bacillales</taxon>
        <taxon>Paenibacillaceae</taxon>
        <taxon>Paenibacillus</taxon>
    </lineage>
</organism>
<evidence type="ECO:0000313" key="5">
    <source>
        <dbReference type="EMBL" id="KAA8997137.1"/>
    </source>
</evidence>
<dbReference type="InterPro" id="IPR036388">
    <property type="entry name" value="WH-like_DNA-bd_sf"/>
</dbReference>
<dbReference type="InterPro" id="IPR000835">
    <property type="entry name" value="HTH_MarR-typ"/>
</dbReference>
<dbReference type="InterPro" id="IPR039422">
    <property type="entry name" value="MarR/SlyA-like"/>
</dbReference>
<keyword evidence="3" id="KW-0804">Transcription</keyword>
<name>A0A5J5FUU6_9BACL</name>
<keyword evidence="6" id="KW-1185">Reference proteome</keyword>
<dbReference type="InterPro" id="IPR023187">
    <property type="entry name" value="Tscrpt_reg_MarR-type_CS"/>
</dbReference>
<dbReference type="SMART" id="SM00347">
    <property type="entry name" value="HTH_MARR"/>
    <property type="match status" value="1"/>
</dbReference>
<evidence type="ECO:0000256" key="2">
    <source>
        <dbReference type="ARBA" id="ARBA00023125"/>
    </source>
</evidence>
<dbReference type="InterPro" id="IPR036390">
    <property type="entry name" value="WH_DNA-bd_sf"/>
</dbReference>
<proteinExistence type="predicted"/>
<dbReference type="RefSeq" id="WP_150459602.1">
    <property type="nucleotide sequence ID" value="NZ_VYKK01000030.1"/>
</dbReference>
<dbReference type="GO" id="GO:0003677">
    <property type="term" value="F:DNA binding"/>
    <property type="evidence" value="ECO:0007669"/>
    <property type="project" value="UniProtKB-KW"/>
</dbReference>
<dbReference type="OrthoDB" id="49580at2"/>
<dbReference type="PANTHER" id="PTHR33164:SF102">
    <property type="entry name" value="TRANSCRIPTIONAL REGULATORY PROTEIN"/>
    <property type="match status" value="1"/>
</dbReference>
<feature type="domain" description="HTH marR-type" evidence="4">
    <location>
        <begin position="10"/>
        <end position="141"/>
    </location>
</feature>
<dbReference type="Gene3D" id="1.10.10.10">
    <property type="entry name" value="Winged helix-like DNA-binding domain superfamily/Winged helix DNA-binding domain"/>
    <property type="match status" value="1"/>
</dbReference>
<accession>A0A5J5FUU6</accession>
<protein>
    <submittedName>
        <fullName evidence="5">MarR family transcriptional regulator</fullName>
    </submittedName>
</protein>
<keyword evidence="2" id="KW-0238">DNA-binding</keyword>
<dbReference type="GO" id="GO:0006950">
    <property type="term" value="P:response to stress"/>
    <property type="evidence" value="ECO:0007669"/>
    <property type="project" value="TreeGrafter"/>
</dbReference>
<dbReference type="PROSITE" id="PS01117">
    <property type="entry name" value="HTH_MARR_1"/>
    <property type="match status" value="1"/>
</dbReference>
<reference evidence="5 6" key="1">
    <citation type="submission" date="2019-09" db="EMBL/GenBank/DDBJ databases">
        <title>Bacillus ochoae sp. nov., Paenibacillus whitsoniae sp. nov., Paenibacillus spiritus sp. nov. Isolated from the Mars Exploration Rover during spacecraft assembly.</title>
        <authorList>
            <person name="Seuylemezian A."/>
            <person name="Vaishampayan P."/>
        </authorList>
    </citation>
    <scope>NUCLEOTIDE SEQUENCE [LARGE SCALE GENOMIC DNA]</scope>
    <source>
        <strain evidence="5 6">MER_111</strain>
    </source>
</reference>
<gene>
    <name evidence="5" type="ORF">F4V43_17735</name>
</gene>
<sequence>MNGVEENTQLEEIMTSFRRLSHVFHQLLSRGAEQCNITGTQLTVLRKVSQHPEIRISELAELMHQGNSAVSGVVERMVKSGWLTRVRSEEDRRICRLALTEEGERIMEQAHVLFQHHVDSLDRLSDEDVQTLLRIHEDMIQILEQRRESNEL</sequence>
<evidence type="ECO:0000313" key="6">
    <source>
        <dbReference type="Proteomes" id="UP000367750"/>
    </source>
</evidence>
<dbReference type="PROSITE" id="PS50995">
    <property type="entry name" value="HTH_MARR_2"/>
    <property type="match status" value="1"/>
</dbReference>
<keyword evidence="1" id="KW-0805">Transcription regulation</keyword>
<dbReference type="AlphaFoldDB" id="A0A5J5FUU6"/>
<dbReference type="PANTHER" id="PTHR33164">
    <property type="entry name" value="TRANSCRIPTIONAL REGULATOR, MARR FAMILY"/>
    <property type="match status" value="1"/>
</dbReference>
<evidence type="ECO:0000259" key="4">
    <source>
        <dbReference type="PROSITE" id="PS50995"/>
    </source>
</evidence>
<evidence type="ECO:0000256" key="3">
    <source>
        <dbReference type="ARBA" id="ARBA00023163"/>
    </source>
</evidence>